<proteinExistence type="predicted"/>
<dbReference type="Pfam" id="PF00590">
    <property type="entry name" value="TP_methylase"/>
    <property type="match status" value="1"/>
</dbReference>
<evidence type="ECO:0000256" key="3">
    <source>
        <dbReference type="ARBA" id="ARBA00022603"/>
    </source>
</evidence>
<name>A0A9X0WJB1_9GAMM</name>
<sequence length="456" mass="48868">MTEPEREREEDQARCWVIGVLDDGPQGLSDAARERLGRVQRVIGATRVLALCDGLLNPHAERLDLTGRTASVAAWVSEALDAEHDVAVLATGDPLCFGIGGLLAARLMPRLPPSRFRVLPNPSTLQLACARFMLPWQDARWVSVHHCDSGDWVCGGTPEHGLYHLAQALTGASGAGDLIGVLTSPANGPERIARLLLAEGLDDVFAIHVAECLLRPDERLISEVPAAVLASARCAHPNVVLLQRRHAAPARSVFGLPDAFFAQRVPARGLITKREVRAVALALLELRPGDLVWDLGAGSGSLGLEAARLCPDGHVHAIERNHLDLDLIETNRRRLGVTNYSATVGVAPGDCATWPAPDTVFIGGSGGQLTPILEMVVQRLRPAGRLVVSLVLLENLTTAMALLDRVGLDWSVTQIQAARSSPLAGGHRLQPENPVWLIQARTAQDPPLPDGSRICV</sequence>
<evidence type="ECO:0000256" key="2">
    <source>
        <dbReference type="ARBA" id="ARBA00022573"/>
    </source>
</evidence>
<feature type="domain" description="Tetrapyrrole methylase" evidence="6">
    <location>
        <begin position="15"/>
        <end position="221"/>
    </location>
</feature>
<dbReference type="GO" id="GO:0008276">
    <property type="term" value="F:protein methyltransferase activity"/>
    <property type="evidence" value="ECO:0007669"/>
    <property type="project" value="InterPro"/>
</dbReference>
<evidence type="ECO:0000256" key="5">
    <source>
        <dbReference type="ARBA" id="ARBA00022691"/>
    </source>
</evidence>
<dbReference type="GO" id="GO:0032259">
    <property type="term" value="P:methylation"/>
    <property type="evidence" value="ECO:0007669"/>
    <property type="project" value="UniProtKB-KW"/>
</dbReference>
<dbReference type="InterPro" id="IPR029063">
    <property type="entry name" value="SAM-dependent_MTases_sf"/>
</dbReference>
<dbReference type="AlphaFoldDB" id="A0A9X0WJB1"/>
<dbReference type="RefSeq" id="WP_200388403.1">
    <property type="nucleotide sequence ID" value="NZ_NRSD01000013.1"/>
</dbReference>
<evidence type="ECO:0000313" key="7">
    <source>
        <dbReference type="EMBL" id="MBK1645596.1"/>
    </source>
</evidence>
<dbReference type="SUPFAM" id="SSF53790">
    <property type="entry name" value="Tetrapyrrole methylase"/>
    <property type="match status" value="1"/>
</dbReference>
<dbReference type="PANTHER" id="PTHR43182:SF1">
    <property type="entry name" value="COBALT-PRECORRIN-7 C(5)-METHYLTRANSFERASE"/>
    <property type="match status" value="1"/>
</dbReference>
<accession>A0A9X0WJB1</accession>
<dbReference type="CDD" id="cd02440">
    <property type="entry name" value="AdoMet_MTases"/>
    <property type="match status" value="1"/>
</dbReference>
<organism evidence="7 8">
    <name type="scientific">Thiocapsa imhoffii</name>
    <dbReference type="NCBI Taxonomy" id="382777"/>
    <lineage>
        <taxon>Bacteria</taxon>
        <taxon>Pseudomonadati</taxon>
        <taxon>Pseudomonadota</taxon>
        <taxon>Gammaproteobacteria</taxon>
        <taxon>Chromatiales</taxon>
        <taxon>Chromatiaceae</taxon>
        <taxon>Thiocapsa</taxon>
    </lineage>
</organism>
<dbReference type="InterPro" id="IPR035996">
    <property type="entry name" value="4pyrrol_Methylase_sf"/>
</dbReference>
<dbReference type="PIRSF" id="PIRSF036428">
    <property type="entry name" value="CobL"/>
    <property type="match status" value="1"/>
</dbReference>
<dbReference type="InterPro" id="IPR014008">
    <property type="entry name" value="Cbl_synth_MTase_CbiT"/>
</dbReference>
<gene>
    <name evidence="7" type="ORF">CKO25_13265</name>
</gene>
<dbReference type="GO" id="GO:0009236">
    <property type="term" value="P:cobalamin biosynthetic process"/>
    <property type="evidence" value="ECO:0007669"/>
    <property type="project" value="UniProtKB-KW"/>
</dbReference>
<evidence type="ECO:0000259" key="6">
    <source>
        <dbReference type="Pfam" id="PF00590"/>
    </source>
</evidence>
<reference evidence="7 8" key="1">
    <citation type="journal article" date="2020" name="Microorganisms">
        <title>Osmotic Adaptation and Compatible Solute Biosynthesis of Phototrophic Bacteria as Revealed from Genome Analyses.</title>
        <authorList>
            <person name="Imhoff J.F."/>
            <person name="Rahn T."/>
            <person name="Kunzel S."/>
            <person name="Keller A."/>
            <person name="Neulinger S.C."/>
        </authorList>
    </citation>
    <scope>NUCLEOTIDE SEQUENCE [LARGE SCALE GENOMIC DNA]</scope>
    <source>
        <strain evidence="7 8">DSM 21303</strain>
    </source>
</reference>
<comment type="caution">
    <text evidence="7">The sequence shown here is derived from an EMBL/GenBank/DDBJ whole genome shotgun (WGS) entry which is preliminary data.</text>
</comment>
<keyword evidence="4" id="KW-0808">Transferase</keyword>
<dbReference type="NCBIfam" id="TIGR02467">
    <property type="entry name" value="CbiE"/>
    <property type="match status" value="1"/>
</dbReference>
<evidence type="ECO:0000313" key="8">
    <source>
        <dbReference type="Proteomes" id="UP001138802"/>
    </source>
</evidence>
<dbReference type="InterPro" id="IPR006365">
    <property type="entry name" value="Cbl_synth_CobL"/>
</dbReference>
<dbReference type="PANTHER" id="PTHR43182">
    <property type="entry name" value="COBALT-PRECORRIN-6B C(15)-METHYLTRANSFERASE (DECARBOXYLATING)"/>
    <property type="match status" value="1"/>
</dbReference>
<protein>
    <submittedName>
        <fullName evidence="7">Cobalamin biosynthesis bifunctional protein CbiET</fullName>
    </submittedName>
</protein>
<dbReference type="NCBIfam" id="TIGR02469">
    <property type="entry name" value="CbiT"/>
    <property type="match status" value="1"/>
</dbReference>
<dbReference type="InterPro" id="IPR000878">
    <property type="entry name" value="4pyrrol_Mease"/>
</dbReference>
<keyword evidence="5" id="KW-0949">S-adenosyl-L-methionine</keyword>
<keyword evidence="8" id="KW-1185">Reference proteome</keyword>
<keyword evidence="2" id="KW-0169">Cobalamin biosynthesis</keyword>
<dbReference type="InterPro" id="IPR014777">
    <property type="entry name" value="4pyrrole_Mease_sub1"/>
</dbReference>
<dbReference type="InterPro" id="IPR012818">
    <property type="entry name" value="CbiE"/>
</dbReference>
<dbReference type="CDD" id="cd11644">
    <property type="entry name" value="Precorrin-6Y-MT"/>
    <property type="match status" value="1"/>
</dbReference>
<dbReference type="Gene3D" id="3.40.1010.10">
    <property type="entry name" value="Cobalt-precorrin-4 Transmethylase, Domain 1"/>
    <property type="match status" value="1"/>
</dbReference>
<dbReference type="Gene3D" id="3.40.50.150">
    <property type="entry name" value="Vaccinia Virus protein VP39"/>
    <property type="match status" value="1"/>
</dbReference>
<dbReference type="SUPFAM" id="SSF53335">
    <property type="entry name" value="S-adenosyl-L-methionine-dependent methyltransferases"/>
    <property type="match status" value="1"/>
</dbReference>
<evidence type="ECO:0000256" key="1">
    <source>
        <dbReference type="ARBA" id="ARBA00004953"/>
    </source>
</evidence>
<dbReference type="Proteomes" id="UP001138802">
    <property type="component" value="Unassembled WGS sequence"/>
</dbReference>
<keyword evidence="3" id="KW-0489">Methyltransferase</keyword>
<dbReference type="InterPro" id="IPR050714">
    <property type="entry name" value="Cobalamin_biosynth_MTase"/>
</dbReference>
<dbReference type="EMBL" id="NRSD01000013">
    <property type="protein sequence ID" value="MBK1645596.1"/>
    <property type="molecule type" value="Genomic_DNA"/>
</dbReference>
<evidence type="ECO:0000256" key="4">
    <source>
        <dbReference type="ARBA" id="ARBA00022679"/>
    </source>
</evidence>
<comment type="pathway">
    <text evidence="1">Cofactor biosynthesis; adenosylcobalamin biosynthesis.</text>
</comment>